<dbReference type="InterPro" id="IPR038071">
    <property type="entry name" value="UROD/MetE-like_sf"/>
</dbReference>
<evidence type="ECO:0000313" key="3">
    <source>
        <dbReference type="Proteomes" id="UP000595009"/>
    </source>
</evidence>
<organism evidence="2 3">
    <name type="scientific">Haemophilus parainfluenzae</name>
    <dbReference type="NCBI Taxonomy" id="729"/>
    <lineage>
        <taxon>Bacteria</taxon>
        <taxon>Pseudomonadati</taxon>
        <taxon>Pseudomonadota</taxon>
        <taxon>Gammaproteobacteria</taxon>
        <taxon>Pasteurellales</taxon>
        <taxon>Pasteurellaceae</taxon>
        <taxon>Haemophilus</taxon>
    </lineage>
</organism>
<dbReference type="EC" id="2.1.1.14" evidence="2"/>
<accession>A0A7M1NXZ6</accession>
<dbReference type="CDD" id="cd03311">
    <property type="entry name" value="CIMS_C_terminal_like"/>
    <property type="match status" value="1"/>
</dbReference>
<dbReference type="Gene3D" id="3.20.20.210">
    <property type="match status" value="1"/>
</dbReference>
<dbReference type="GO" id="GO:0008270">
    <property type="term" value="F:zinc ion binding"/>
    <property type="evidence" value="ECO:0007669"/>
    <property type="project" value="InterPro"/>
</dbReference>
<keyword evidence="2" id="KW-0808">Transferase</keyword>
<reference evidence="2 3" key="1">
    <citation type="submission" date="2020-10" db="EMBL/GenBank/DDBJ databases">
        <title>Genomic diversity and antimicrobial resistance of Haemophilus colonising the airways of young children with cystic fibrosis.</title>
        <authorList>
            <person name="Watts S.C."/>
            <person name="Judd L.M."/>
            <person name="Carzino R."/>
            <person name="Ranganathan S."/>
            <person name="Holt K.E."/>
        </authorList>
    </citation>
    <scope>NUCLEOTIDE SEQUENCE [LARGE SCALE GENOMIC DNA]</scope>
    <source>
        <strain evidence="2 3">M1C137_2</strain>
    </source>
</reference>
<dbReference type="SUPFAM" id="SSF51726">
    <property type="entry name" value="UROD/MetE-like"/>
    <property type="match status" value="1"/>
</dbReference>
<dbReference type="EMBL" id="CP063120">
    <property type="protein sequence ID" value="QOR17339.1"/>
    <property type="molecule type" value="Genomic_DNA"/>
</dbReference>
<gene>
    <name evidence="2" type="ORF">INP94_00150</name>
</gene>
<name>A0A7M1NXZ6_HAEPA</name>
<dbReference type="Proteomes" id="UP000595009">
    <property type="component" value="Chromosome"/>
</dbReference>
<evidence type="ECO:0000313" key="2">
    <source>
        <dbReference type="EMBL" id="QOR17339.1"/>
    </source>
</evidence>
<evidence type="ECO:0000259" key="1">
    <source>
        <dbReference type="Pfam" id="PF01717"/>
    </source>
</evidence>
<dbReference type="PANTHER" id="PTHR43844:SF1">
    <property type="entry name" value="METHIONINE SYNTHASE"/>
    <property type="match status" value="1"/>
</dbReference>
<proteinExistence type="predicted"/>
<dbReference type="GO" id="GO:0032259">
    <property type="term" value="P:methylation"/>
    <property type="evidence" value="ECO:0007669"/>
    <property type="project" value="UniProtKB-KW"/>
</dbReference>
<dbReference type="GO" id="GO:0009086">
    <property type="term" value="P:methionine biosynthetic process"/>
    <property type="evidence" value="ECO:0007669"/>
    <property type="project" value="InterPro"/>
</dbReference>
<sequence>MTSKTLPFHADTVGSYLRSQPLKDARAKFAAGELSREQLTEVEDQEIAKLVQAQLDAGIQVITDGEYRRAFWHIDFLENLNGIEGYHPEHGYKFNGVETKPYNTRCCGKVSWNPNHPFIEHFKKLKDIVGDRGVVKYTIPSPNQLMYPIQWDTGVYATRAEFAKDVQQAYKDAIKAFYDAGCRYLQFDDVYWGSLCNNHLKPEFEADKAQALENIQVVLAAKPADMVITTHVCRGNFRSTYLLTGAYDPIADALFGQTQYDGYFLEYDDERSGGFEPLKYFANNPHKGRVVLGLISSKFPELEGKAAIKARIKEATQYVPLEQLCLSPQCGFASTEEGNIMTEAQQWAKVRYVEEIAEEVWGED</sequence>
<dbReference type="PANTHER" id="PTHR43844">
    <property type="entry name" value="METHIONINE SYNTHASE"/>
    <property type="match status" value="1"/>
</dbReference>
<dbReference type="InterPro" id="IPR002629">
    <property type="entry name" value="Met_Synth_C/arc"/>
</dbReference>
<dbReference type="RefSeq" id="WP_197543645.1">
    <property type="nucleotide sequence ID" value="NZ_CP063120.1"/>
</dbReference>
<dbReference type="GO" id="GO:0003871">
    <property type="term" value="F:5-methyltetrahydropteroyltriglutamate-homocysteine S-methyltransferase activity"/>
    <property type="evidence" value="ECO:0007669"/>
    <property type="project" value="UniProtKB-EC"/>
</dbReference>
<protein>
    <submittedName>
        <fullName evidence="2">5-methyltetrahydropteroyltriglutamate--homocysteine S-methyltransferase</fullName>
        <ecNumber evidence="2">2.1.1.14</ecNumber>
    </submittedName>
</protein>
<dbReference type="AlphaFoldDB" id="A0A7M1NXZ6"/>
<feature type="domain" description="Cobalamin-independent methionine synthase MetE C-terminal/archaeal" evidence="1">
    <location>
        <begin position="11"/>
        <end position="340"/>
    </location>
</feature>
<dbReference type="NCBIfam" id="NF005085">
    <property type="entry name" value="PRK06520.1"/>
    <property type="match status" value="1"/>
</dbReference>
<dbReference type="Pfam" id="PF01717">
    <property type="entry name" value="Meth_synt_2"/>
    <property type="match status" value="1"/>
</dbReference>
<keyword evidence="2" id="KW-0489">Methyltransferase</keyword>